<accession>A0AB39L9P9</accession>
<feature type="transmembrane region" description="Helical" evidence="1">
    <location>
        <begin position="48"/>
        <end position="72"/>
    </location>
</feature>
<gene>
    <name evidence="2" type="ORF">AB5L97_09310</name>
</gene>
<keyword evidence="1" id="KW-1133">Transmembrane helix</keyword>
<name>A0AB39L9P9_9MICC</name>
<keyword evidence="1" id="KW-0812">Transmembrane</keyword>
<sequence length="94" mass="10154">MQPTSRPPAVPSIHVRAAVTWLALFPLVTGGLWAMAPFDAAWPPVLRTFVLTLALVPLMVYLVVPALLKAVLAIAARRGRRPQTAPTHRTPSTP</sequence>
<dbReference type="KEGG" id="spue:AB5L97_09310"/>
<dbReference type="AlphaFoldDB" id="A0AB39L9P9"/>
<feature type="transmembrane region" description="Helical" evidence="1">
    <location>
        <begin position="15"/>
        <end position="36"/>
    </location>
</feature>
<organism evidence="2">
    <name type="scientific">Sinomonas puerhi</name>
    <dbReference type="NCBI Taxonomy" id="3238584"/>
    <lineage>
        <taxon>Bacteria</taxon>
        <taxon>Bacillati</taxon>
        <taxon>Actinomycetota</taxon>
        <taxon>Actinomycetes</taxon>
        <taxon>Micrococcales</taxon>
        <taxon>Micrococcaceae</taxon>
        <taxon>Sinomonas</taxon>
    </lineage>
</organism>
<keyword evidence="1" id="KW-0472">Membrane</keyword>
<dbReference type="RefSeq" id="WP_369047277.1">
    <property type="nucleotide sequence ID" value="NZ_CP163302.1"/>
</dbReference>
<protein>
    <submittedName>
        <fullName evidence="2">Uncharacterized protein</fullName>
    </submittedName>
</protein>
<evidence type="ECO:0000256" key="1">
    <source>
        <dbReference type="SAM" id="Phobius"/>
    </source>
</evidence>
<reference evidence="2" key="1">
    <citation type="submission" date="2024-07" db="EMBL/GenBank/DDBJ databases">
        <authorList>
            <person name="fu j."/>
        </authorList>
    </citation>
    <scope>NUCLEOTIDE SEQUENCE</scope>
    <source>
        <strain evidence="2">P10A9</strain>
    </source>
</reference>
<evidence type="ECO:0000313" key="2">
    <source>
        <dbReference type="EMBL" id="XDP47148.1"/>
    </source>
</evidence>
<dbReference type="EMBL" id="CP163302">
    <property type="protein sequence ID" value="XDP47148.1"/>
    <property type="molecule type" value="Genomic_DNA"/>
</dbReference>
<proteinExistence type="predicted"/>